<name>K2H3Q1_ENTNP</name>
<evidence type="ECO:0000256" key="1">
    <source>
        <dbReference type="ARBA" id="ARBA00010884"/>
    </source>
</evidence>
<keyword evidence="3" id="KW-0472">Membrane</keyword>
<organism evidence="5 6">
    <name type="scientific">Entamoeba nuttalli (strain P19)</name>
    <name type="common">Amoeba</name>
    <dbReference type="NCBI Taxonomy" id="1076696"/>
    <lineage>
        <taxon>Eukaryota</taxon>
        <taxon>Amoebozoa</taxon>
        <taxon>Evosea</taxon>
        <taxon>Archamoebae</taxon>
        <taxon>Mastigamoebida</taxon>
        <taxon>Entamoebidae</taxon>
        <taxon>Entamoeba</taxon>
    </lineage>
</organism>
<feature type="active site" description="Charge relay system" evidence="2">
    <location>
        <position position="232"/>
    </location>
</feature>
<feature type="domain" description="AB hydrolase-1" evidence="4">
    <location>
        <begin position="152"/>
        <end position="368"/>
    </location>
</feature>
<evidence type="ECO:0000256" key="2">
    <source>
        <dbReference type="PIRSR" id="PIRSR005211-1"/>
    </source>
</evidence>
<dbReference type="GeneID" id="20071736"/>
<accession>K2H3Q1</accession>
<dbReference type="PIRSF" id="PIRSF005211">
    <property type="entry name" value="Ab_hydro_YheT"/>
    <property type="match status" value="1"/>
</dbReference>
<dbReference type="EMBL" id="JH925610">
    <property type="protein sequence ID" value="EKE42103.1"/>
    <property type="molecule type" value="Genomic_DNA"/>
</dbReference>
<dbReference type="FunFam" id="3.40.50.1820:FF:000243">
    <property type="entry name" value="Alpha/beta hydrolase domain containing protein"/>
    <property type="match status" value="1"/>
</dbReference>
<protein>
    <submittedName>
        <fullName evidence="5">Hydrolase, alpha/beta fold family protein</fullName>
    </submittedName>
</protein>
<dbReference type="GO" id="GO:0051792">
    <property type="term" value="P:medium-chain fatty acid biosynthetic process"/>
    <property type="evidence" value="ECO:0007669"/>
    <property type="project" value="TreeGrafter"/>
</dbReference>
<reference evidence="5 6" key="1">
    <citation type="submission" date="2011-11" db="EMBL/GenBank/DDBJ databases">
        <authorList>
            <person name="Hannick L."/>
            <person name="Karamycheva S."/>
            <person name="Lorenzi H."/>
            <person name="Caler E."/>
        </authorList>
    </citation>
    <scope>NUCLEOTIDE SEQUENCE [LARGE SCALE GENOMIC DNA]</scope>
    <source>
        <strain evidence="5 6">P19</strain>
    </source>
</reference>
<keyword evidence="3" id="KW-1133">Transmembrane helix</keyword>
<dbReference type="PANTHER" id="PTHR10794">
    <property type="entry name" value="ABHYDROLASE DOMAIN-CONTAINING PROTEIN"/>
    <property type="match status" value="1"/>
</dbReference>
<evidence type="ECO:0000313" key="6">
    <source>
        <dbReference type="Proteomes" id="UP000006769"/>
    </source>
</evidence>
<evidence type="ECO:0000259" key="4">
    <source>
        <dbReference type="Pfam" id="PF00561"/>
    </source>
</evidence>
<dbReference type="Pfam" id="PF00561">
    <property type="entry name" value="Abhydrolase_1"/>
    <property type="match status" value="1"/>
</dbReference>
<feature type="active site" description="Charge relay system" evidence="2">
    <location>
        <position position="398"/>
    </location>
</feature>
<dbReference type="InterPro" id="IPR050960">
    <property type="entry name" value="AB_hydrolase_4_sf"/>
</dbReference>
<feature type="active site" description="Charge relay system" evidence="2">
    <location>
        <position position="365"/>
    </location>
</feature>
<comment type="similarity">
    <text evidence="1">Belongs to the AB hydrolase superfamily. AB hydrolase 4 family.</text>
</comment>
<dbReference type="VEuPathDB" id="AmoebaDB:ENU1_032430"/>
<sequence length="436" mass="49917">MNNLLFCKSFIYSILLSLQEYIYFFKGRLWLTLEFISFIGMFYSFITLHFILVLIFCICFILTLIIPTQTITNPQLLVSPNEFTQKLSHCFSLKPFNSPIYLCDGIIQTINVFATRFPIKLEFDREFINGYDNGKFAVDWLSNQQTLSTNSPILLVYHGLAGGCRESYIQRFVYYAQQKNYRIVVYTYRGCAGTKMTTPRAYNITCLEDSVTCINYIHSKYPTAPIITVGYSMGGMVSTTLCGRLDNLRESCNLIGCVAISATWPSLSTANAIPQVFMDSFTKSLVKIAYKNQDIFLNAMKEHKIPSFDYHLMDYVTTVPQFDNNFDCKLFGFGHYETYYYDIEQWYHFLPKSSIPLLAINSIDDPIAIMPSYTIQRVKNMVASSSNVIFILTNNGGHLGWVDNSNKMSFVDEATLEYCDELVKLFNSGNLISTAF</sequence>
<feature type="transmembrane region" description="Helical" evidence="3">
    <location>
        <begin position="35"/>
        <end position="66"/>
    </location>
</feature>
<keyword evidence="5" id="KW-0378">Hydrolase</keyword>
<dbReference type="AlphaFoldDB" id="K2H3Q1"/>
<dbReference type="SUPFAM" id="SSF53474">
    <property type="entry name" value="alpha/beta-Hydrolases"/>
    <property type="match status" value="1"/>
</dbReference>
<dbReference type="GO" id="GO:0051793">
    <property type="term" value="P:medium-chain fatty acid catabolic process"/>
    <property type="evidence" value="ECO:0007669"/>
    <property type="project" value="TreeGrafter"/>
</dbReference>
<dbReference type="Gene3D" id="3.40.50.1820">
    <property type="entry name" value="alpha/beta hydrolase"/>
    <property type="match status" value="1"/>
</dbReference>
<evidence type="ECO:0000313" key="5">
    <source>
        <dbReference type="EMBL" id="EKE42103.1"/>
    </source>
</evidence>
<dbReference type="OMA" id="HCTGEDV"/>
<dbReference type="OrthoDB" id="5954035at2759"/>
<keyword evidence="3" id="KW-0812">Transmembrane</keyword>
<gene>
    <name evidence="5" type="ORF">ENU1_032430</name>
</gene>
<dbReference type="Proteomes" id="UP000006769">
    <property type="component" value="Unassembled WGS sequence"/>
</dbReference>
<proteinExistence type="inferred from homology"/>
<dbReference type="InterPro" id="IPR000073">
    <property type="entry name" value="AB_hydrolase_1"/>
</dbReference>
<evidence type="ECO:0000256" key="3">
    <source>
        <dbReference type="SAM" id="Phobius"/>
    </source>
</evidence>
<dbReference type="GO" id="GO:0047372">
    <property type="term" value="F:monoacylglycerol lipase activity"/>
    <property type="evidence" value="ECO:0007669"/>
    <property type="project" value="TreeGrafter"/>
</dbReference>
<dbReference type="InterPro" id="IPR012020">
    <property type="entry name" value="ABHD4"/>
</dbReference>
<dbReference type="GO" id="GO:0008126">
    <property type="term" value="F:acetylesterase activity"/>
    <property type="evidence" value="ECO:0007669"/>
    <property type="project" value="TreeGrafter"/>
</dbReference>
<dbReference type="InterPro" id="IPR029058">
    <property type="entry name" value="AB_hydrolase_fold"/>
</dbReference>
<dbReference type="PANTHER" id="PTHR10794:SF63">
    <property type="entry name" value="ALPHA_BETA HYDROLASE 1, ISOFORM A"/>
    <property type="match status" value="1"/>
</dbReference>
<dbReference type="RefSeq" id="XP_008855562.1">
    <property type="nucleotide sequence ID" value="XM_008857340.1"/>
</dbReference>